<dbReference type="Proteomes" id="UP000029227">
    <property type="component" value="Unassembled WGS sequence"/>
</dbReference>
<evidence type="ECO:0000313" key="2">
    <source>
        <dbReference type="Proteomes" id="UP000029227"/>
    </source>
</evidence>
<dbReference type="EMBL" id="BBMN01000023">
    <property type="protein sequence ID" value="GAL08205.1"/>
    <property type="molecule type" value="Genomic_DNA"/>
</dbReference>
<gene>
    <name evidence="1" type="ORF">JCM19237_4438</name>
</gene>
<dbReference type="STRING" id="754436.JCM19237_4438"/>
<dbReference type="AlphaFoldDB" id="A0A090QYD2"/>
<proteinExistence type="predicted"/>
<reference evidence="1 2" key="1">
    <citation type="journal article" date="2014" name="Genome Announc.">
        <title>Draft Genome Sequences of Two Vibrionaceae Species, Vibrio ponticus C121 and Photobacterium aphoticum C119, Isolated as Coral Reef Microbiota.</title>
        <authorList>
            <person name="Al-saari N."/>
            <person name="Meirelles P.M."/>
            <person name="Mino S."/>
            <person name="Suda W."/>
            <person name="Oshima K."/>
            <person name="Hattori M."/>
            <person name="Ohkuma M."/>
            <person name="Thompson F.L."/>
            <person name="Gomez-Gil B."/>
            <person name="Sawabe T."/>
            <person name="Sawabe T."/>
        </authorList>
    </citation>
    <scope>NUCLEOTIDE SEQUENCE [LARGE SCALE GENOMIC DNA]</scope>
    <source>
        <strain evidence="1 2">JCM 19237</strain>
    </source>
</reference>
<protein>
    <submittedName>
        <fullName evidence="1">Uncharacterized protein</fullName>
    </submittedName>
</protein>
<sequence length="39" mass="4283">MACADGMPVMGDCDKACDNAARANRQTFTTNIRVDEAYR</sequence>
<accession>A0A090QYD2</accession>
<comment type="caution">
    <text evidence="1">The sequence shown here is derived from an EMBL/GenBank/DDBJ whole genome shotgun (WGS) entry which is preliminary data.</text>
</comment>
<evidence type="ECO:0000313" key="1">
    <source>
        <dbReference type="EMBL" id="GAL08205.1"/>
    </source>
</evidence>
<name>A0A090QYD2_9GAMM</name>
<organism evidence="1 2">
    <name type="scientific">Photobacterium aphoticum</name>
    <dbReference type="NCBI Taxonomy" id="754436"/>
    <lineage>
        <taxon>Bacteria</taxon>
        <taxon>Pseudomonadati</taxon>
        <taxon>Pseudomonadota</taxon>
        <taxon>Gammaproteobacteria</taxon>
        <taxon>Vibrionales</taxon>
        <taxon>Vibrionaceae</taxon>
        <taxon>Photobacterium</taxon>
    </lineage>
</organism>